<name>A0A1H7A511_9FIRM</name>
<sequence length="106" mass="11830">MTKYEQLTEDLKEAHQKSKEAVTGDDGGTANLDSTFLTLPRWNEKKTIKAINDAGLYCGSKIHWIGNGYLISVGGGQGNDRVIARNAFSKYLKEKGYDVMHFDMID</sequence>
<gene>
    <name evidence="2" type="ORF">SAMN05660742_111104</name>
</gene>
<keyword evidence="3" id="KW-1185">Reference proteome</keyword>
<feature type="region of interest" description="Disordered" evidence="1">
    <location>
        <begin position="1"/>
        <end position="28"/>
    </location>
</feature>
<proteinExistence type="predicted"/>
<protein>
    <submittedName>
        <fullName evidence="2">Uncharacterized protein</fullName>
    </submittedName>
</protein>
<dbReference type="Proteomes" id="UP000199662">
    <property type="component" value="Unassembled WGS sequence"/>
</dbReference>
<feature type="compositionally biased region" description="Basic and acidic residues" evidence="1">
    <location>
        <begin position="9"/>
        <end position="22"/>
    </location>
</feature>
<dbReference type="RefSeq" id="WP_091831934.1">
    <property type="nucleotide sequence ID" value="NZ_FNZK01000011.1"/>
</dbReference>
<dbReference type="AlphaFoldDB" id="A0A1H7A511"/>
<dbReference type="EMBL" id="FNZK01000011">
    <property type="protein sequence ID" value="SEJ60006.1"/>
    <property type="molecule type" value="Genomic_DNA"/>
</dbReference>
<organism evidence="2 3">
    <name type="scientific">Propionispira arboris</name>
    <dbReference type="NCBI Taxonomy" id="84035"/>
    <lineage>
        <taxon>Bacteria</taxon>
        <taxon>Bacillati</taxon>
        <taxon>Bacillota</taxon>
        <taxon>Negativicutes</taxon>
        <taxon>Selenomonadales</taxon>
        <taxon>Selenomonadaceae</taxon>
        <taxon>Propionispira</taxon>
    </lineage>
</organism>
<accession>A0A1H7A511</accession>
<dbReference type="STRING" id="84035.SAMN05660742_111104"/>
<evidence type="ECO:0000313" key="2">
    <source>
        <dbReference type="EMBL" id="SEJ60006.1"/>
    </source>
</evidence>
<evidence type="ECO:0000313" key="3">
    <source>
        <dbReference type="Proteomes" id="UP000199662"/>
    </source>
</evidence>
<reference evidence="2 3" key="1">
    <citation type="submission" date="2016-10" db="EMBL/GenBank/DDBJ databases">
        <authorList>
            <person name="de Groot N.N."/>
        </authorList>
    </citation>
    <scope>NUCLEOTIDE SEQUENCE [LARGE SCALE GENOMIC DNA]</scope>
    <source>
        <strain evidence="2 3">DSM 2179</strain>
    </source>
</reference>
<evidence type="ECO:0000256" key="1">
    <source>
        <dbReference type="SAM" id="MobiDB-lite"/>
    </source>
</evidence>